<dbReference type="EMBL" id="SSXK01000001">
    <property type="protein sequence ID" value="TII06148.1"/>
    <property type="molecule type" value="Genomic_DNA"/>
</dbReference>
<proteinExistence type="predicted"/>
<dbReference type="Proteomes" id="UP000306426">
    <property type="component" value="Unassembled WGS sequence"/>
</dbReference>
<protein>
    <submittedName>
        <fullName evidence="1">Uncharacterized protein</fullName>
    </submittedName>
</protein>
<evidence type="ECO:0000313" key="1">
    <source>
        <dbReference type="EMBL" id="TII06148.1"/>
    </source>
</evidence>
<name>A0A4T2HDW4_STRSU</name>
<gene>
    <name evidence="1" type="ORF">E8L09_00255</name>
</gene>
<reference evidence="1 2" key="1">
    <citation type="submission" date="2019-04" db="EMBL/GenBank/DDBJ databases">
        <title>Genome analysis of Streptococcus suis strain WUSS286.</title>
        <authorList>
            <person name="Chen H."/>
            <person name="Gao X."/>
            <person name="Wu Z."/>
        </authorList>
    </citation>
    <scope>NUCLEOTIDE SEQUENCE [LARGE SCALE GENOMIC DNA]</scope>
    <source>
        <strain evidence="1 2">WUSS286</strain>
    </source>
</reference>
<comment type="caution">
    <text evidence="1">The sequence shown here is derived from an EMBL/GenBank/DDBJ whole genome shotgun (WGS) entry which is preliminary data.</text>
</comment>
<evidence type="ECO:0000313" key="2">
    <source>
        <dbReference type="Proteomes" id="UP000306426"/>
    </source>
</evidence>
<organism evidence="1 2">
    <name type="scientific">Streptococcus suis</name>
    <dbReference type="NCBI Taxonomy" id="1307"/>
    <lineage>
        <taxon>Bacteria</taxon>
        <taxon>Bacillati</taxon>
        <taxon>Bacillota</taxon>
        <taxon>Bacilli</taxon>
        <taxon>Lactobacillales</taxon>
        <taxon>Streptococcaceae</taxon>
        <taxon>Streptococcus</taxon>
    </lineage>
</organism>
<dbReference type="AlphaFoldDB" id="A0A4T2HDW4"/>
<accession>A0A4T2HDW4</accession>
<sequence length="79" mass="9476">MPQRTFTSSPTYQKGIYDCHTLIFYSINIKSSLKNKIKDRTRVHQCKLTTDNLYRPIMEYIEKKSQNYDLILELFLPNK</sequence>